<dbReference type="AlphaFoldDB" id="A0A1I6JV33"/>
<dbReference type="InterPro" id="IPR050736">
    <property type="entry name" value="Sensor_HK_Regulatory"/>
</dbReference>
<evidence type="ECO:0000256" key="1">
    <source>
        <dbReference type="ARBA" id="ARBA00000085"/>
    </source>
</evidence>
<keyword evidence="8" id="KW-1185">Reference proteome</keyword>
<dbReference type="SUPFAM" id="SSF55874">
    <property type="entry name" value="ATPase domain of HSP90 chaperone/DNA topoisomerase II/histidine kinase"/>
    <property type="match status" value="1"/>
</dbReference>
<dbReference type="InterPro" id="IPR003594">
    <property type="entry name" value="HATPase_dom"/>
</dbReference>
<dbReference type="Proteomes" id="UP000198824">
    <property type="component" value="Unassembled WGS sequence"/>
</dbReference>
<dbReference type="Gene3D" id="3.30.565.10">
    <property type="entry name" value="Histidine kinase-like ATPase, C-terminal domain"/>
    <property type="match status" value="1"/>
</dbReference>
<dbReference type="GO" id="GO:0000160">
    <property type="term" value="P:phosphorelay signal transduction system"/>
    <property type="evidence" value="ECO:0007669"/>
    <property type="project" value="UniProtKB-KW"/>
</dbReference>
<feature type="domain" description="Histidine kinase" evidence="6">
    <location>
        <begin position="223"/>
        <end position="438"/>
    </location>
</feature>
<dbReference type="PANTHER" id="PTHR43711:SF26">
    <property type="entry name" value="SENSOR HISTIDINE KINASE RCSC"/>
    <property type="match status" value="1"/>
</dbReference>
<dbReference type="InterPro" id="IPR036890">
    <property type="entry name" value="HATPase_C_sf"/>
</dbReference>
<dbReference type="EMBL" id="FOZG01000001">
    <property type="protein sequence ID" value="SFR82813.1"/>
    <property type="molecule type" value="Genomic_DNA"/>
</dbReference>
<dbReference type="InterPro" id="IPR005467">
    <property type="entry name" value="His_kinase_dom"/>
</dbReference>
<dbReference type="OrthoDB" id="7933832at2"/>
<dbReference type="RefSeq" id="WP_093311389.1">
    <property type="nucleotide sequence ID" value="NZ_FOZG01000001.1"/>
</dbReference>
<dbReference type="SMART" id="SM00387">
    <property type="entry name" value="HATPase_c"/>
    <property type="match status" value="1"/>
</dbReference>
<organism evidence="7 8">
    <name type="scientific">Sphingomonas jatrophae</name>
    <dbReference type="NCBI Taxonomy" id="1166337"/>
    <lineage>
        <taxon>Bacteria</taxon>
        <taxon>Pseudomonadati</taxon>
        <taxon>Pseudomonadota</taxon>
        <taxon>Alphaproteobacteria</taxon>
        <taxon>Sphingomonadales</taxon>
        <taxon>Sphingomonadaceae</taxon>
        <taxon>Sphingomonas</taxon>
    </lineage>
</organism>
<dbReference type="InterPro" id="IPR004358">
    <property type="entry name" value="Sig_transdc_His_kin-like_C"/>
</dbReference>
<keyword evidence="3" id="KW-0808">Transferase</keyword>
<evidence type="ECO:0000256" key="4">
    <source>
        <dbReference type="ARBA" id="ARBA00022777"/>
    </source>
</evidence>
<name>A0A1I6JV33_9SPHN</name>
<gene>
    <name evidence="7" type="ORF">SAMN05192580_0923</name>
</gene>
<comment type="catalytic activity">
    <reaction evidence="1">
        <text>ATP + protein L-histidine = ADP + protein N-phospho-L-histidine.</text>
        <dbReference type="EC" id="2.7.13.3"/>
    </reaction>
</comment>
<sequence>MNHPVHGRLDAGLRLVETDAALASLHARAGGEPQGVIAVPQLAQVARLARRLGVAISRGVVAADGEGEAALWVRAAPDGNGVRLSIVAWTERQPASAPAIEQDFLRAEADLTWEADAALRLTAMWPAPPVPGLVGEPVTRAFTLLPDATGALPLVEAMAEQRAFDGQPAEFRAAGGAPLLLAGTPLFDTAGRLRGFRGTAVPRSPAPPETTPAAGQGDAFATRLGEVLKAPLDRIIRLADAIGARDEGPLRRDYAGYAADIATASRHLLALVGDLVDLSAIERPDFQPERGPIDLADLARRAAGLLAIRALNGEVRIDPPKVDETLSAIGEYRRVLQILVNLVGNAVRYSPPGSAVWLRGEAAGAEVRLTVADQGKGIAPEDQVRIFDKFERVDPDEPGGTGLGLYISRRLARAMDGDLTVDSAPGQGARFTLILPAG</sequence>
<keyword evidence="4 7" id="KW-0418">Kinase</keyword>
<dbReference type="STRING" id="1166337.SAMN05192580_0923"/>
<dbReference type="PROSITE" id="PS50109">
    <property type="entry name" value="HIS_KIN"/>
    <property type="match status" value="1"/>
</dbReference>
<protein>
    <recommendedName>
        <fullName evidence="2">histidine kinase</fullName>
        <ecNumber evidence="2">2.7.13.3</ecNumber>
    </recommendedName>
</protein>
<dbReference type="EC" id="2.7.13.3" evidence="2"/>
<evidence type="ECO:0000313" key="7">
    <source>
        <dbReference type="EMBL" id="SFR82813.1"/>
    </source>
</evidence>
<dbReference type="PANTHER" id="PTHR43711">
    <property type="entry name" value="TWO-COMPONENT HISTIDINE KINASE"/>
    <property type="match status" value="1"/>
</dbReference>
<evidence type="ECO:0000256" key="3">
    <source>
        <dbReference type="ARBA" id="ARBA00022679"/>
    </source>
</evidence>
<reference evidence="7 8" key="1">
    <citation type="submission" date="2016-10" db="EMBL/GenBank/DDBJ databases">
        <authorList>
            <person name="de Groot N.N."/>
        </authorList>
    </citation>
    <scope>NUCLEOTIDE SEQUENCE [LARGE SCALE GENOMIC DNA]</scope>
    <source>
        <strain evidence="7 8">S5-249</strain>
    </source>
</reference>
<evidence type="ECO:0000256" key="2">
    <source>
        <dbReference type="ARBA" id="ARBA00012438"/>
    </source>
</evidence>
<proteinExistence type="predicted"/>
<evidence type="ECO:0000256" key="5">
    <source>
        <dbReference type="ARBA" id="ARBA00023012"/>
    </source>
</evidence>
<evidence type="ECO:0000259" key="6">
    <source>
        <dbReference type="PROSITE" id="PS50109"/>
    </source>
</evidence>
<evidence type="ECO:0000313" key="8">
    <source>
        <dbReference type="Proteomes" id="UP000198824"/>
    </source>
</evidence>
<accession>A0A1I6JV33</accession>
<dbReference type="GO" id="GO:0004673">
    <property type="term" value="F:protein histidine kinase activity"/>
    <property type="evidence" value="ECO:0007669"/>
    <property type="project" value="UniProtKB-EC"/>
</dbReference>
<keyword evidence="5" id="KW-0902">Two-component regulatory system</keyword>
<dbReference type="PRINTS" id="PR00344">
    <property type="entry name" value="BCTRLSENSOR"/>
</dbReference>
<dbReference type="Pfam" id="PF02518">
    <property type="entry name" value="HATPase_c"/>
    <property type="match status" value="1"/>
</dbReference>